<dbReference type="InterPro" id="IPR001660">
    <property type="entry name" value="SAM"/>
</dbReference>
<evidence type="ECO:0000256" key="1">
    <source>
        <dbReference type="SAM" id="MobiDB-lite"/>
    </source>
</evidence>
<evidence type="ECO:0000313" key="4">
    <source>
        <dbReference type="Proteomes" id="UP001187531"/>
    </source>
</evidence>
<dbReference type="InterPro" id="IPR013761">
    <property type="entry name" value="SAM/pointed_sf"/>
</dbReference>
<proteinExistence type="predicted"/>
<protein>
    <recommendedName>
        <fullName evidence="2">SAM domain-containing protein</fullName>
    </recommendedName>
</protein>
<dbReference type="PROSITE" id="PS50105">
    <property type="entry name" value="SAM_DOMAIN"/>
    <property type="match status" value="1"/>
</dbReference>
<feature type="compositionally biased region" description="Low complexity" evidence="1">
    <location>
        <begin position="669"/>
        <end position="683"/>
    </location>
</feature>
<feature type="compositionally biased region" description="Low complexity" evidence="1">
    <location>
        <begin position="572"/>
        <end position="586"/>
    </location>
</feature>
<sequence length="1189" mass="126983">MAEVKTQPVQASPVSVTYSIGSVPNQTQQQGNVQTTDQQQQIQQQGLQQSLQVQQQQQQPTQFVFQQASGSAQSGQVGVSGANAATSMANVGGLNMTSISLQHGQTGQSVQHSNISSSALPTMPQLQVIQQPMGGGSYIQQLYNTQGQPILMPSGVLQHGVNQPIQVITAGKPFQGTQIGGSHMIAGKQIVQTGQTVNDWNQFRGATYIPTSGQGQTLVISQLGQLGTVLSSSQANILTANQSTTKNGDQKPYLQVVNSINQKGSIVPVSVSNGVGVNVGVPAQLKSVNPGGNSMTSQPQVGTTQTQSTMVAGQTQLISPLQYLPQQFNLGQGFTWATGPNGIQQPILSHNPPIYIRSGTQADGSGGMIFAAPAQQQMQPQQQAIAPIGQIGVAPQVRNRQPGEVNVGPPIQPKLVVPRQATSTPQHIRPAPASSVSTQTITAQNSGTIKSKVRKMAAQKTAQQVAKQNIENAVRAGLITPIMAQQGQLQFVNQQGQIQQYQLQQNVQGNMVQFTPQMPMLQIVGTPQAQSAPTQQHNNQSHIQIMHQSPHQVAHGVNQGSQGAQSISNHQPSPSSTMSPHPSQSPRPFQHAQAAAPSPSSSPSVMQSPRHVSQSPVTVPQSPHRSMQSPSNPQLQQMVSIPTSAVSQMMSPRMSPRPQYTVQQQLGRQTQTPPITAQPATSTHSSLTPTNGVITPTSEPDTVAPSPLQQIQLQVQQQFSPLTPPLSTSLPSRFPCSSSALLATTTSAPSQMPVLNTPFGASTVTVQSRPYRPIAPAPVAASPPMTSVPFKNLPPNAPPIAFPPPSQEVPPLLPQISVPSISLTLPYVSSASVSNSSMVSIPSSALVGAPLRVSSPILTMPDLVDLMPIMPDEAKEKTDKKGTPDQRDANQNLNYSVLKNAVPESNDMKLECPVMEKDSNCMSPSLKLEINEEPEEKKSSILTHVIGDFLIHECEYPVFEASSEPFPVVRLFPPSPGKKKARAEEGPPRKKIALDCEMATCKECGITDTNTKFDKTKSYCSLSCGKKVKQVKTETISKEKNKEQEMSSLTNGITPMSPMPSPTTSVHPPVLSVPGGSPLKSSEEMSDKDLDAELVMLAAQQNIQVVEARISPPVVKNDPSKWTARDVAEFVRNLPGCDEYADEFLVQEIDGQALMLLKADHLMSAMNMKLGPALKICAKIESMRSEANK</sequence>
<feature type="compositionally biased region" description="Polar residues" evidence="1">
    <location>
        <begin position="605"/>
        <end position="650"/>
    </location>
</feature>
<feature type="region of interest" description="Disordered" evidence="1">
    <location>
        <begin position="547"/>
        <end position="705"/>
    </location>
</feature>
<feature type="compositionally biased region" description="Polar residues" evidence="1">
    <location>
        <begin position="658"/>
        <end position="668"/>
    </location>
</feature>
<dbReference type="Proteomes" id="UP001187531">
    <property type="component" value="Unassembled WGS sequence"/>
</dbReference>
<gene>
    <name evidence="3" type="ORF">QYM36_016523</name>
</gene>
<evidence type="ECO:0000259" key="2">
    <source>
        <dbReference type="PROSITE" id="PS50105"/>
    </source>
</evidence>
<dbReference type="SMART" id="SM00454">
    <property type="entry name" value="SAM"/>
    <property type="match status" value="1"/>
</dbReference>
<feature type="compositionally biased region" description="Polar residues" evidence="1">
    <location>
        <begin position="684"/>
        <end position="700"/>
    </location>
</feature>
<dbReference type="AlphaFoldDB" id="A0AA88HJI2"/>
<evidence type="ECO:0000313" key="3">
    <source>
        <dbReference type="EMBL" id="KAK2706517.1"/>
    </source>
</evidence>
<dbReference type="Gene3D" id="3.30.60.160">
    <property type="match status" value="1"/>
</dbReference>
<dbReference type="InterPro" id="IPR038603">
    <property type="entry name" value="Znf_FCS_sf"/>
</dbReference>
<feature type="compositionally biased region" description="Low complexity" evidence="1">
    <location>
        <begin position="594"/>
        <end position="604"/>
    </location>
</feature>
<feature type="region of interest" description="Disordered" evidence="1">
    <location>
        <begin position="425"/>
        <end position="447"/>
    </location>
</feature>
<accession>A0AA88HJI2</accession>
<feature type="domain" description="SAM" evidence="2">
    <location>
        <begin position="1122"/>
        <end position="1186"/>
    </location>
</feature>
<dbReference type="Gene3D" id="1.10.150.50">
    <property type="entry name" value="Transcription Factor, Ets-1"/>
    <property type="match status" value="1"/>
</dbReference>
<dbReference type="GO" id="GO:0042393">
    <property type="term" value="F:histone binding"/>
    <property type="evidence" value="ECO:0007669"/>
    <property type="project" value="TreeGrafter"/>
</dbReference>
<dbReference type="EMBL" id="JAVRJZ010000020">
    <property type="protein sequence ID" value="KAK2706517.1"/>
    <property type="molecule type" value="Genomic_DNA"/>
</dbReference>
<dbReference type="CDD" id="cd09577">
    <property type="entry name" value="SAM_Ph1_2_3"/>
    <property type="match status" value="1"/>
</dbReference>
<comment type="caution">
    <text evidence="3">The sequence shown here is derived from an EMBL/GenBank/DDBJ whole genome shotgun (WGS) entry which is preliminary data.</text>
</comment>
<feature type="compositionally biased region" description="Polar residues" evidence="1">
    <location>
        <begin position="558"/>
        <end position="571"/>
    </location>
</feature>
<keyword evidence="4" id="KW-1185">Reference proteome</keyword>
<reference evidence="3" key="1">
    <citation type="submission" date="2023-07" db="EMBL/GenBank/DDBJ databases">
        <title>Chromosome-level genome assembly of Artemia franciscana.</title>
        <authorList>
            <person name="Jo E."/>
        </authorList>
    </citation>
    <scope>NUCLEOTIDE SEQUENCE</scope>
    <source>
        <tissue evidence="3">Whole body</tissue>
    </source>
</reference>
<organism evidence="3 4">
    <name type="scientific">Artemia franciscana</name>
    <name type="common">Brine shrimp</name>
    <name type="synonym">Artemia sanfranciscana</name>
    <dbReference type="NCBI Taxonomy" id="6661"/>
    <lineage>
        <taxon>Eukaryota</taxon>
        <taxon>Metazoa</taxon>
        <taxon>Ecdysozoa</taxon>
        <taxon>Arthropoda</taxon>
        <taxon>Crustacea</taxon>
        <taxon>Branchiopoda</taxon>
        <taxon>Anostraca</taxon>
        <taxon>Artemiidae</taxon>
        <taxon>Artemia</taxon>
    </lineage>
</organism>
<dbReference type="GO" id="GO:0045892">
    <property type="term" value="P:negative regulation of DNA-templated transcription"/>
    <property type="evidence" value="ECO:0007669"/>
    <property type="project" value="TreeGrafter"/>
</dbReference>
<dbReference type="SUPFAM" id="SSF47769">
    <property type="entry name" value="SAM/Pointed domain"/>
    <property type="match status" value="1"/>
</dbReference>
<dbReference type="PANTHER" id="PTHR12247">
    <property type="entry name" value="POLYCOMB GROUP PROTEIN"/>
    <property type="match status" value="1"/>
</dbReference>
<dbReference type="GO" id="GO:0035102">
    <property type="term" value="C:PRC1 complex"/>
    <property type="evidence" value="ECO:0007669"/>
    <property type="project" value="TreeGrafter"/>
</dbReference>
<dbReference type="Pfam" id="PF00536">
    <property type="entry name" value="SAM_1"/>
    <property type="match status" value="1"/>
</dbReference>
<feature type="compositionally biased region" description="Polar residues" evidence="1">
    <location>
        <begin position="434"/>
        <end position="447"/>
    </location>
</feature>
<dbReference type="InterPro" id="IPR050548">
    <property type="entry name" value="PcG_chromatin_remod_factors"/>
</dbReference>
<dbReference type="PANTHER" id="PTHR12247:SF138">
    <property type="entry name" value="POLYHOMEOTIC DISTAL, ISOFORM A-RELATED"/>
    <property type="match status" value="1"/>
</dbReference>
<name>A0AA88HJI2_ARTSF</name>
<dbReference type="GO" id="GO:0003682">
    <property type="term" value="F:chromatin binding"/>
    <property type="evidence" value="ECO:0007669"/>
    <property type="project" value="TreeGrafter"/>
</dbReference>